<dbReference type="Gene3D" id="1.10.1740.10">
    <property type="match status" value="1"/>
</dbReference>
<evidence type="ECO:0000256" key="8">
    <source>
        <dbReference type="ARBA" id="ARBA00048543"/>
    </source>
</evidence>
<keyword evidence="3 9" id="KW-0479">Metal-binding</keyword>
<feature type="binding site" evidence="9">
    <location>
        <position position="213"/>
    </location>
    <ligand>
        <name>1-deoxy-D-xylulose 5-phosphate</name>
        <dbReference type="ChEBI" id="CHEBI:57792"/>
    </ligand>
</feature>
<feature type="domain" description="1-deoxy-D-xylulose 5-phosphate reductoisomerase C-terminal" evidence="12">
    <location>
        <begin position="160"/>
        <end position="243"/>
    </location>
</feature>
<evidence type="ECO:0000259" key="13">
    <source>
        <dbReference type="Pfam" id="PF13288"/>
    </source>
</evidence>
<feature type="domain" description="DXP reductoisomerase C-terminal" evidence="13">
    <location>
        <begin position="276"/>
        <end position="411"/>
    </location>
</feature>
<dbReference type="InterPro" id="IPR013644">
    <property type="entry name" value="DXP_reductoisomerase_C"/>
</dbReference>
<evidence type="ECO:0000256" key="1">
    <source>
        <dbReference type="ARBA" id="ARBA00005094"/>
    </source>
</evidence>
<feature type="binding site" evidence="9">
    <location>
        <position position="166"/>
    </location>
    <ligand>
        <name>Mn(2+)</name>
        <dbReference type="ChEBI" id="CHEBI:29035"/>
    </ligand>
</feature>
<evidence type="ECO:0000256" key="2">
    <source>
        <dbReference type="ARBA" id="ARBA00006825"/>
    </source>
</evidence>
<dbReference type="PIRSF" id="PIRSF006205">
    <property type="entry name" value="Dxp_reductismrs"/>
    <property type="match status" value="1"/>
</dbReference>
<evidence type="ECO:0000256" key="10">
    <source>
        <dbReference type="SAM" id="MobiDB-lite"/>
    </source>
</evidence>
<evidence type="ECO:0000313" key="15">
    <source>
        <dbReference type="Proteomes" id="UP000784435"/>
    </source>
</evidence>
<protein>
    <recommendedName>
        <fullName evidence="9">1-deoxy-D-xylulose 5-phosphate reductoisomerase</fullName>
        <shortName evidence="9">DXP reductoisomerase</shortName>
        <ecNumber evidence="9">1.1.1.267</ecNumber>
    </recommendedName>
    <alternativeName>
        <fullName evidence="9">1-deoxyxylulose-5-phosphate reductoisomerase</fullName>
    </alternativeName>
    <alternativeName>
        <fullName evidence="9">2-C-methyl-D-erythritol 4-phosphate synthase</fullName>
    </alternativeName>
</protein>
<dbReference type="Pfam" id="PF13288">
    <property type="entry name" value="DXPR_C"/>
    <property type="match status" value="1"/>
</dbReference>
<dbReference type="EMBL" id="DYUK01000046">
    <property type="protein sequence ID" value="HJG79179.1"/>
    <property type="molecule type" value="Genomic_DNA"/>
</dbReference>
<feature type="binding site" evidence="9">
    <location>
        <position position="231"/>
    </location>
    <ligand>
        <name>1-deoxy-D-xylulose 5-phosphate</name>
        <dbReference type="ChEBI" id="CHEBI:57792"/>
    </ligand>
</feature>
<name>A0A921MD24_9MICO</name>
<accession>A0A921MD24</accession>
<dbReference type="Gene3D" id="3.40.50.720">
    <property type="entry name" value="NAD(P)-binding Rossmann-like Domain"/>
    <property type="match status" value="1"/>
</dbReference>
<dbReference type="InterPro" id="IPR003821">
    <property type="entry name" value="DXP_reductoisomerase"/>
</dbReference>
<dbReference type="PANTHER" id="PTHR30525:SF0">
    <property type="entry name" value="1-DEOXY-D-XYLULOSE 5-PHOSPHATE REDUCTOISOMERASE, CHLOROPLASTIC"/>
    <property type="match status" value="1"/>
</dbReference>
<reference evidence="14" key="1">
    <citation type="journal article" date="2021" name="PeerJ">
        <title>Extensive microbial diversity within the chicken gut microbiome revealed by metagenomics and culture.</title>
        <authorList>
            <person name="Gilroy R."/>
            <person name="Ravi A."/>
            <person name="Getino M."/>
            <person name="Pursley I."/>
            <person name="Horton D.L."/>
            <person name="Alikhan N.F."/>
            <person name="Baker D."/>
            <person name="Gharbi K."/>
            <person name="Hall N."/>
            <person name="Watson M."/>
            <person name="Adriaenssens E.M."/>
            <person name="Foster-Nyarko E."/>
            <person name="Jarju S."/>
            <person name="Secka A."/>
            <person name="Antonio M."/>
            <person name="Oren A."/>
            <person name="Chaudhuri R.R."/>
            <person name="La Ragione R."/>
            <person name="Hildebrand F."/>
            <person name="Pallen M.J."/>
        </authorList>
    </citation>
    <scope>NUCLEOTIDE SEQUENCE</scope>
    <source>
        <strain evidence="14">ChiGjej5B5-7349</strain>
    </source>
</reference>
<gene>
    <name evidence="9 14" type="primary">dxr</name>
    <name evidence="14" type="ORF">K8V08_02070</name>
</gene>
<evidence type="ECO:0000259" key="11">
    <source>
        <dbReference type="Pfam" id="PF02670"/>
    </source>
</evidence>
<feature type="region of interest" description="Disordered" evidence="10">
    <location>
        <begin position="375"/>
        <end position="395"/>
    </location>
</feature>
<dbReference type="GO" id="GO:0030604">
    <property type="term" value="F:1-deoxy-D-xylulose-5-phosphate reductoisomerase activity"/>
    <property type="evidence" value="ECO:0007669"/>
    <property type="project" value="UniProtKB-UniRule"/>
</dbReference>
<comment type="catalytic activity">
    <reaction evidence="8">
        <text>2-C-methyl-D-erythritol 4-phosphate + NADP(+) = 1-deoxy-D-xylulose 5-phosphate + NADPH + H(+)</text>
        <dbReference type="Rhea" id="RHEA:13717"/>
        <dbReference type="ChEBI" id="CHEBI:15378"/>
        <dbReference type="ChEBI" id="CHEBI:57783"/>
        <dbReference type="ChEBI" id="CHEBI:57792"/>
        <dbReference type="ChEBI" id="CHEBI:58262"/>
        <dbReference type="ChEBI" id="CHEBI:58349"/>
        <dbReference type="EC" id="1.1.1.267"/>
    </reaction>
    <physiologicalReaction direction="right-to-left" evidence="8">
        <dbReference type="Rhea" id="RHEA:13719"/>
    </physiologicalReaction>
</comment>
<feature type="binding site" evidence="9">
    <location>
        <position position="138"/>
    </location>
    <ligand>
        <name>NADPH</name>
        <dbReference type="ChEBI" id="CHEBI:57783"/>
    </ligand>
</feature>
<sequence length="421" mass="43183">MNVRDLSVIGATGSVGTQSLDVIRAHPDSFRVVGLAAGSRLDVLAGQAVEFGVPAIGLAVPPAGTDAEAVAAVRQALTVAAAQQGRPDPVEVIELGPEAPARISARPASVVLNAVTGAVGLDVTLAALEAGTDVALANKESLIIGGEVVLEAARASGAALIPVDSEHSAIAQALRSGREDEVARLIVTASGGPFRGCTRAQLETVTPQQALAHPTWDMGRVITTNSASLVNKGLEVIEAHLLFGVPYDRIEVVVHPQSQVHSMVEFTDGSTIAQVSPPDMRLPIAYALGAGHRLASGARPTDWTTAATWTFEPVDHDAFPALGLAIEAGRRGGTHPAVYNAANEVLVDAFHERAIPFTGIADGIAAVLAQHSGADAGSASSRAGDAPAGPARRAGRLTREDVLTADAWARERAAAWIGARG</sequence>
<evidence type="ECO:0000256" key="7">
    <source>
        <dbReference type="ARBA" id="ARBA00023229"/>
    </source>
</evidence>
<keyword evidence="9" id="KW-0460">Magnesium</keyword>
<feature type="binding site" evidence="9">
    <location>
        <position position="166"/>
    </location>
    <ligand>
        <name>1-deoxy-D-xylulose 5-phosphate</name>
        <dbReference type="ChEBI" id="CHEBI:57792"/>
    </ligand>
</feature>
<feature type="binding site" evidence="9">
    <location>
        <position position="15"/>
    </location>
    <ligand>
        <name>NADPH</name>
        <dbReference type="ChEBI" id="CHEBI:57783"/>
    </ligand>
</feature>
<comment type="caution">
    <text evidence="9">Lacks conserved residue(s) required for the propagation of feature annotation.</text>
</comment>
<dbReference type="Proteomes" id="UP000784435">
    <property type="component" value="Unassembled WGS sequence"/>
</dbReference>
<dbReference type="FunFam" id="3.40.50.720:FF:000045">
    <property type="entry name" value="1-deoxy-D-xylulose 5-phosphate reductoisomerase"/>
    <property type="match status" value="1"/>
</dbReference>
<dbReference type="InterPro" id="IPR036169">
    <property type="entry name" value="DXPR_C_sf"/>
</dbReference>
<comment type="cofactor">
    <cofactor evidence="9">
        <name>Mg(2+)</name>
        <dbReference type="ChEBI" id="CHEBI:18420"/>
    </cofactor>
    <cofactor evidence="9">
        <name>Mn(2+)</name>
        <dbReference type="ChEBI" id="CHEBI:29035"/>
    </cofactor>
</comment>
<feature type="binding site" evidence="9">
    <location>
        <position position="164"/>
    </location>
    <ligand>
        <name>Mn(2+)</name>
        <dbReference type="ChEBI" id="CHEBI:29035"/>
    </ligand>
</feature>
<evidence type="ECO:0000313" key="14">
    <source>
        <dbReference type="EMBL" id="HJG79179.1"/>
    </source>
</evidence>
<feature type="binding site" evidence="9">
    <location>
        <position position="235"/>
    </location>
    <ligand>
        <name>Mn(2+)</name>
        <dbReference type="ChEBI" id="CHEBI:29035"/>
    </ligand>
</feature>
<comment type="pathway">
    <text evidence="1 9">Isoprenoid biosynthesis; isopentenyl diphosphate biosynthesis via DXP pathway; isopentenyl diphosphate from 1-deoxy-D-xylulose 5-phosphate: step 1/6.</text>
</comment>
<feature type="binding site" evidence="9">
    <location>
        <position position="14"/>
    </location>
    <ligand>
        <name>NADPH</name>
        <dbReference type="ChEBI" id="CHEBI:57783"/>
    </ligand>
</feature>
<evidence type="ECO:0000256" key="6">
    <source>
        <dbReference type="ARBA" id="ARBA00023211"/>
    </source>
</evidence>
<evidence type="ECO:0000259" key="12">
    <source>
        <dbReference type="Pfam" id="PF08436"/>
    </source>
</evidence>
<feature type="binding site" evidence="9">
    <location>
        <position position="139"/>
    </location>
    <ligand>
        <name>1-deoxy-D-xylulose 5-phosphate</name>
        <dbReference type="ChEBI" id="CHEBI:57792"/>
    </ligand>
</feature>
<feature type="binding site" evidence="9">
    <location>
        <position position="226"/>
    </location>
    <ligand>
        <name>1-deoxy-D-xylulose 5-phosphate</name>
        <dbReference type="ChEBI" id="CHEBI:57792"/>
    </ligand>
</feature>
<organism evidence="14 15">
    <name type="scientific">Brevibacterium senegalense</name>
    <dbReference type="NCBI Taxonomy" id="1033736"/>
    <lineage>
        <taxon>Bacteria</taxon>
        <taxon>Bacillati</taxon>
        <taxon>Actinomycetota</taxon>
        <taxon>Actinomycetes</taxon>
        <taxon>Micrococcales</taxon>
        <taxon>Brevibacteriaceae</taxon>
        <taxon>Brevibacterium</taxon>
    </lineage>
</organism>
<evidence type="ECO:0000256" key="9">
    <source>
        <dbReference type="HAMAP-Rule" id="MF_00183"/>
    </source>
</evidence>
<dbReference type="GO" id="GO:0051484">
    <property type="term" value="P:isopentenyl diphosphate biosynthetic process, methylerythritol 4-phosphate pathway involved in terpenoid biosynthetic process"/>
    <property type="evidence" value="ECO:0007669"/>
    <property type="project" value="UniProtKB-ARBA"/>
</dbReference>
<dbReference type="InterPro" id="IPR036291">
    <property type="entry name" value="NAD(P)-bd_dom_sf"/>
</dbReference>
<dbReference type="GO" id="GO:0070402">
    <property type="term" value="F:NADPH binding"/>
    <property type="evidence" value="ECO:0007669"/>
    <property type="project" value="InterPro"/>
</dbReference>
<feature type="binding site" evidence="9">
    <location>
        <position position="13"/>
    </location>
    <ligand>
        <name>NADPH</name>
        <dbReference type="ChEBI" id="CHEBI:57783"/>
    </ligand>
</feature>
<comment type="similarity">
    <text evidence="2 9">Belongs to the DXR family.</text>
</comment>
<feature type="binding site" evidence="9">
    <location>
        <position position="12"/>
    </location>
    <ligand>
        <name>NADPH</name>
        <dbReference type="ChEBI" id="CHEBI:57783"/>
    </ligand>
</feature>
<feature type="binding site" evidence="9">
    <location>
        <position position="232"/>
    </location>
    <ligand>
        <name>1-deoxy-D-xylulose 5-phosphate</name>
        <dbReference type="ChEBI" id="CHEBI:57792"/>
    </ligand>
</feature>
<dbReference type="PANTHER" id="PTHR30525">
    <property type="entry name" value="1-DEOXY-D-XYLULOSE 5-PHOSPHATE REDUCTOISOMERASE"/>
    <property type="match status" value="1"/>
</dbReference>
<dbReference type="AlphaFoldDB" id="A0A921MD24"/>
<dbReference type="EC" id="1.1.1.267" evidence="9"/>
<feature type="domain" description="1-deoxy-D-xylulose 5-phosphate reductoisomerase N-terminal" evidence="11">
    <location>
        <begin position="6"/>
        <end position="146"/>
    </location>
</feature>
<keyword evidence="7 9" id="KW-0414">Isoprene biosynthesis</keyword>
<dbReference type="Pfam" id="PF02670">
    <property type="entry name" value="DXP_reductoisom"/>
    <property type="match status" value="1"/>
</dbReference>
<comment type="caution">
    <text evidence="14">The sequence shown here is derived from an EMBL/GenBank/DDBJ whole genome shotgun (WGS) entry which is preliminary data.</text>
</comment>
<keyword evidence="4 9" id="KW-0521">NADP</keyword>
<feature type="binding site" evidence="9">
    <location>
        <position position="38"/>
    </location>
    <ligand>
        <name>NADPH</name>
        <dbReference type="ChEBI" id="CHEBI:57783"/>
    </ligand>
</feature>
<evidence type="ECO:0000256" key="5">
    <source>
        <dbReference type="ARBA" id="ARBA00023002"/>
    </source>
</evidence>
<dbReference type="SUPFAM" id="SSF69055">
    <property type="entry name" value="1-deoxy-D-xylulose-5-phosphate reductoisomerase, C-terminal domain"/>
    <property type="match status" value="1"/>
</dbReference>
<evidence type="ECO:0000256" key="3">
    <source>
        <dbReference type="ARBA" id="ARBA00022723"/>
    </source>
</evidence>
<dbReference type="GO" id="GO:0030145">
    <property type="term" value="F:manganese ion binding"/>
    <property type="evidence" value="ECO:0007669"/>
    <property type="project" value="TreeGrafter"/>
</dbReference>
<feature type="binding site" evidence="9">
    <location>
        <position position="140"/>
    </location>
    <ligand>
        <name>NADPH</name>
        <dbReference type="ChEBI" id="CHEBI:57783"/>
    </ligand>
</feature>
<feature type="binding site" evidence="9">
    <location>
        <position position="219"/>
    </location>
    <ligand>
        <name>NADPH</name>
        <dbReference type="ChEBI" id="CHEBI:57783"/>
    </ligand>
</feature>
<feature type="binding site" evidence="9">
    <location>
        <position position="190"/>
    </location>
    <ligand>
        <name>1-deoxy-D-xylulose 5-phosphate</name>
        <dbReference type="ChEBI" id="CHEBI:57792"/>
    </ligand>
</feature>
<feature type="binding site" evidence="9">
    <location>
        <position position="235"/>
    </location>
    <ligand>
        <name>1-deoxy-D-xylulose 5-phosphate</name>
        <dbReference type="ChEBI" id="CHEBI:57792"/>
    </ligand>
</feature>
<dbReference type="InterPro" id="IPR026877">
    <property type="entry name" value="DXPR_C"/>
</dbReference>
<evidence type="ECO:0000256" key="4">
    <source>
        <dbReference type="ARBA" id="ARBA00022857"/>
    </source>
</evidence>
<dbReference type="Pfam" id="PF08436">
    <property type="entry name" value="DXP_redisom_C"/>
    <property type="match status" value="1"/>
</dbReference>
<keyword evidence="5 9" id="KW-0560">Oxidoreductase</keyword>
<dbReference type="SUPFAM" id="SSF51735">
    <property type="entry name" value="NAD(P)-binding Rossmann-fold domains"/>
    <property type="match status" value="1"/>
</dbReference>
<feature type="compositionally biased region" description="Low complexity" evidence="10">
    <location>
        <begin position="375"/>
        <end position="392"/>
    </location>
</feature>
<dbReference type="InterPro" id="IPR013512">
    <property type="entry name" value="DXP_reductoisomerase_N"/>
</dbReference>
<proteinExistence type="inferred from homology"/>
<comment type="function">
    <text evidence="9">Catalyzes the NADPH-dependent rearrangement and reduction of 1-deoxy-D-xylulose-5-phosphate (DXP) to 2-C-methyl-D-erythritol 4-phosphate (MEP).</text>
</comment>
<dbReference type="HAMAP" id="MF_00183">
    <property type="entry name" value="DXP_reductoisom"/>
    <property type="match status" value="1"/>
</dbReference>
<feature type="binding site" evidence="9">
    <location>
        <position position="165"/>
    </location>
    <ligand>
        <name>1-deoxy-D-xylulose 5-phosphate</name>
        <dbReference type="ChEBI" id="CHEBI:57792"/>
    </ligand>
</feature>
<dbReference type="SUPFAM" id="SSF55347">
    <property type="entry name" value="Glyceraldehyde-3-phosphate dehydrogenase-like, C-terminal domain"/>
    <property type="match status" value="1"/>
</dbReference>
<reference evidence="14" key="2">
    <citation type="submission" date="2021-09" db="EMBL/GenBank/DDBJ databases">
        <authorList>
            <person name="Gilroy R."/>
        </authorList>
    </citation>
    <scope>NUCLEOTIDE SEQUENCE</scope>
    <source>
        <strain evidence="14">ChiGjej5B5-7349</strain>
    </source>
</reference>
<keyword evidence="6 9" id="KW-0464">Manganese</keyword>
<dbReference type="NCBIfam" id="TIGR00243">
    <property type="entry name" value="Dxr"/>
    <property type="match status" value="1"/>
</dbReference>